<gene>
    <name evidence="2" type="ORF">PDM28_01825</name>
</gene>
<name>A0ABY9YEH1_9GAMM</name>
<reference evidence="2 3" key="1">
    <citation type="submission" date="2022-12" db="EMBL/GenBank/DDBJ databases">
        <title>Two new species, Stenotrophomonas aracearum and Stenotrophomonas oahuensis, isolated from Anthurium (Araceae family) in Hawaii.</title>
        <authorList>
            <person name="Chunag S.C."/>
            <person name="Dobhal S."/>
            <person name="Alvarez A."/>
            <person name="Arif M."/>
        </authorList>
    </citation>
    <scope>NUCLEOTIDE SEQUENCE [LARGE SCALE GENOMIC DNA]</scope>
    <source>
        <strain evidence="2 3">A5588</strain>
    </source>
</reference>
<protein>
    <recommendedName>
        <fullName evidence="4">Secreted protein</fullName>
    </recommendedName>
</protein>
<feature type="chain" id="PRO_5045780694" description="Secreted protein" evidence="1">
    <location>
        <begin position="24"/>
        <end position="167"/>
    </location>
</feature>
<keyword evidence="3" id="KW-1185">Reference proteome</keyword>
<dbReference type="RefSeq" id="WP_311183579.1">
    <property type="nucleotide sequence ID" value="NZ_CP115543.1"/>
</dbReference>
<evidence type="ECO:0008006" key="4">
    <source>
        <dbReference type="Google" id="ProtNLM"/>
    </source>
</evidence>
<feature type="signal peptide" evidence="1">
    <location>
        <begin position="1"/>
        <end position="23"/>
    </location>
</feature>
<dbReference type="Proteomes" id="UP001305421">
    <property type="component" value="Chromosome"/>
</dbReference>
<sequence length="167" mass="17815">MRRWQVLAGVGMVWLAATASAQAPYVAIEQRVDPQQLAEVGLTPAQLQTLNRLLREADARAPASVASAPMDPAAASAPLPGAPTPAPMFPGLDDGPIHANVTGQVDGWQPGTVFTLDNGQQWQVLKGELKLKASRANPAIVVVPGIAGRWFLQVDEDLPKARVFRIR</sequence>
<organism evidence="2 3">
    <name type="scientific">Stenotrophomonas aracearum</name>
    <dbReference type="NCBI Taxonomy" id="3003272"/>
    <lineage>
        <taxon>Bacteria</taxon>
        <taxon>Pseudomonadati</taxon>
        <taxon>Pseudomonadota</taxon>
        <taxon>Gammaproteobacteria</taxon>
        <taxon>Lysobacterales</taxon>
        <taxon>Lysobacteraceae</taxon>
        <taxon>Stenotrophomonas</taxon>
    </lineage>
</organism>
<evidence type="ECO:0000313" key="2">
    <source>
        <dbReference type="EMBL" id="WNH49098.1"/>
    </source>
</evidence>
<proteinExistence type="predicted"/>
<keyword evidence="1" id="KW-0732">Signal</keyword>
<evidence type="ECO:0000313" key="3">
    <source>
        <dbReference type="Proteomes" id="UP001305421"/>
    </source>
</evidence>
<evidence type="ECO:0000256" key="1">
    <source>
        <dbReference type="SAM" id="SignalP"/>
    </source>
</evidence>
<accession>A0ABY9YEH1</accession>
<dbReference type="EMBL" id="CP115543">
    <property type="protein sequence ID" value="WNH49098.1"/>
    <property type="molecule type" value="Genomic_DNA"/>
</dbReference>